<dbReference type="AlphaFoldDB" id="A0A7C1AX63"/>
<dbReference type="PANTHER" id="PTHR30441:SF8">
    <property type="entry name" value="DUF748 DOMAIN-CONTAINING PROTEIN"/>
    <property type="match status" value="1"/>
</dbReference>
<comment type="caution">
    <text evidence="1">The sequence shown here is derived from an EMBL/GenBank/DDBJ whole genome shotgun (WGS) entry which is preliminary data.</text>
</comment>
<proteinExistence type="predicted"/>
<dbReference type="GO" id="GO:0090313">
    <property type="term" value="P:regulation of protein targeting to membrane"/>
    <property type="evidence" value="ECO:0007669"/>
    <property type="project" value="TreeGrafter"/>
</dbReference>
<dbReference type="PANTHER" id="PTHR30441">
    <property type="entry name" value="DUF748 DOMAIN-CONTAINING PROTEIN"/>
    <property type="match status" value="1"/>
</dbReference>
<reference evidence="1" key="1">
    <citation type="journal article" date="2020" name="mSystems">
        <title>Genome- and Community-Level Interaction Insights into Carbon Utilization and Element Cycling Functions of Hydrothermarchaeota in Hydrothermal Sediment.</title>
        <authorList>
            <person name="Zhou Z."/>
            <person name="Liu Y."/>
            <person name="Xu W."/>
            <person name="Pan J."/>
            <person name="Luo Z.H."/>
            <person name="Li M."/>
        </authorList>
    </citation>
    <scope>NUCLEOTIDE SEQUENCE [LARGE SCALE GENOMIC DNA]</scope>
    <source>
        <strain evidence="1">HyVt-19</strain>
    </source>
</reference>
<gene>
    <name evidence="1" type="ORF">ENG14_00040</name>
</gene>
<dbReference type="Proteomes" id="UP000886355">
    <property type="component" value="Unassembled WGS sequence"/>
</dbReference>
<evidence type="ECO:0000313" key="1">
    <source>
        <dbReference type="EMBL" id="HDL89276.1"/>
    </source>
</evidence>
<dbReference type="InterPro" id="IPR052894">
    <property type="entry name" value="AsmA-related"/>
</dbReference>
<protein>
    <submittedName>
        <fullName evidence="1">DUF748 domain-containing protein</fullName>
    </submittedName>
</protein>
<dbReference type="GO" id="GO:0005886">
    <property type="term" value="C:plasma membrane"/>
    <property type="evidence" value="ECO:0007669"/>
    <property type="project" value="TreeGrafter"/>
</dbReference>
<dbReference type="EMBL" id="DQZW01000002">
    <property type="protein sequence ID" value="HDL89276.1"/>
    <property type="molecule type" value="Genomic_DNA"/>
</dbReference>
<name>A0A7C1AX63_9BACT</name>
<accession>A0A7C1AX63</accession>
<dbReference type="Pfam" id="PF05359">
    <property type="entry name" value="DUF748"/>
    <property type="match status" value="1"/>
</dbReference>
<dbReference type="InterPro" id="IPR008023">
    <property type="entry name" value="DUF748"/>
</dbReference>
<sequence length="472" mass="52056">MKLIGLNIKPLNPAITKFTTLALESGNISVSTRVKYRSTKSGPQLRANGSVSLGNLRLNETDTGERFLEWKEMAANGIKFGLSPNRLQVEEVRLLEPSAKVVIFKDRSVNLTKALRDQNAAITDKKPQTAQTLSPPAVSQENRALFPVNIDRVRVEKDVVDFADLSLVLPFATQATDFNGGVTGNSSEPTSRASVKFDGRVDQYGLSTVKGSLNPFTPKTFTDISVLFRNVEMKPFTPYSATFAGRKIASGKLNLNLEYKIQNSELLGENKVLLEQFTLGERVEAPDAIRLPLDLAIALLTDAQGKIDVAVPVYGNVDHPDFKYGRAICQAFVKLTTKVVIAPFRAMGNLFGDKGEQMDAIADFETQYEKTTGMKAERANFAMAVIGWASSDTAFYQALFEELVKLEPLTDNDLKKLALRRTEEIIKELKTTCGLDNTRMTARIPGPVEKASTKTVNTKLTLYVIKPTVQEH</sequence>
<organism evidence="1">
    <name type="scientific">Thermodesulforhabdus norvegica</name>
    <dbReference type="NCBI Taxonomy" id="39841"/>
    <lineage>
        <taxon>Bacteria</taxon>
        <taxon>Pseudomonadati</taxon>
        <taxon>Thermodesulfobacteriota</taxon>
        <taxon>Syntrophobacteria</taxon>
        <taxon>Syntrophobacterales</taxon>
        <taxon>Thermodesulforhabdaceae</taxon>
        <taxon>Thermodesulforhabdus</taxon>
    </lineage>
</organism>